<comment type="caution">
    <text evidence="2">The sequence shown here is derived from an EMBL/GenBank/DDBJ whole genome shotgun (WGS) entry which is preliminary data.</text>
</comment>
<reference evidence="2 3" key="1">
    <citation type="journal article" date="2022" name="G3 (Bethesda)">
        <title>Enemy or ally: a genomic approach to elucidate the lifestyle of Phyllosticta citrichinaensis.</title>
        <authorList>
            <person name="Buijs V.A."/>
            <person name="Groenewald J.Z."/>
            <person name="Haridas S."/>
            <person name="LaButti K.M."/>
            <person name="Lipzen A."/>
            <person name="Martin F.M."/>
            <person name="Barry K."/>
            <person name="Grigoriev I.V."/>
            <person name="Crous P.W."/>
            <person name="Seidl M.F."/>
        </authorList>
    </citation>
    <scope>NUCLEOTIDE SEQUENCE [LARGE SCALE GENOMIC DNA]</scope>
    <source>
        <strain evidence="2 3">CBS 129764</strain>
    </source>
</reference>
<gene>
    <name evidence="2" type="ORF">IWX90DRAFT_241283</name>
</gene>
<dbReference type="EMBL" id="JBBWUH010000006">
    <property type="protein sequence ID" value="KAK8163845.1"/>
    <property type="molecule type" value="Genomic_DNA"/>
</dbReference>
<evidence type="ECO:0000313" key="3">
    <source>
        <dbReference type="Proteomes" id="UP001456524"/>
    </source>
</evidence>
<keyword evidence="3" id="KW-1185">Reference proteome</keyword>
<feature type="region of interest" description="Disordered" evidence="1">
    <location>
        <begin position="1"/>
        <end position="30"/>
    </location>
</feature>
<name>A0ABR1XQI3_9PEZI</name>
<accession>A0ABR1XQI3</accession>
<organism evidence="2 3">
    <name type="scientific">Phyllosticta citrichinensis</name>
    <dbReference type="NCBI Taxonomy" id="1130410"/>
    <lineage>
        <taxon>Eukaryota</taxon>
        <taxon>Fungi</taxon>
        <taxon>Dikarya</taxon>
        <taxon>Ascomycota</taxon>
        <taxon>Pezizomycotina</taxon>
        <taxon>Dothideomycetes</taxon>
        <taxon>Dothideomycetes incertae sedis</taxon>
        <taxon>Botryosphaeriales</taxon>
        <taxon>Phyllostictaceae</taxon>
        <taxon>Phyllosticta</taxon>
    </lineage>
</organism>
<feature type="compositionally biased region" description="Polar residues" evidence="1">
    <location>
        <begin position="20"/>
        <end position="30"/>
    </location>
</feature>
<dbReference type="Proteomes" id="UP001456524">
    <property type="component" value="Unassembled WGS sequence"/>
</dbReference>
<proteinExistence type="predicted"/>
<protein>
    <submittedName>
        <fullName evidence="2">Uncharacterized protein</fullName>
    </submittedName>
</protein>
<evidence type="ECO:0000256" key="1">
    <source>
        <dbReference type="SAM" id="MobiDB-lite"/>
    </source>
</evidence>
<sequence length="222" mass="23869">MAARCPESQPHKFASLPKPANTTTSPQTVGEPTMQAAHFYFRRTYPPATTTSSLVICLQSACECCRQPGLLGARIAMLAYLTSASSRLAAKCPSRQRPDSLTATASFLRLMHRGAIAGVDDTATFCLGSKRRPAILIPPPFACAKETHKAKSPPSLSKNRHHHAAVSTCLFSFGAPSLLSLFVPLFLQASTFILPVLSPSPHHTWAIKSSARGGSWACRLHC</sequence>
<evidence type="ECO:0000313" key="2">
    <source>
        <dbReference type="EMBL" id="KAK8163845.1"/>
    </source>
</evidence>